<organism evidence="6 7">
    <name type="scientific">Planosporangium flavigriseum</name>
    <dbReference type="NCBI Taxonomy" id="373681"/>
    <lineage>
        <taxon>Bacteria</taxon>
        <taxon>Bacillati</taxon>
        <taxon>Actinomycetota</taxon>
        <taxon>Actinomycetes</taxon>
        <taxon>Micromonosporales</taxon>
        <taxon>Micromonosporaceae</taxon>
        <taxon>Planosporangium</taxon>
    </lineage>
</organism>
<gene>
    <name evidence="6" type="ORF">Pfl04_17100</name>
</gene>
<dbReference type="CDD" id="cd03528">
    <property type="entry name" value="Rieske_RO_ferredoxin"/>
    <property type="match status" value="1"/>
</dbReference>
<dbReference type="GO" id="GO:0051537">
    <property type="term" value="F:2 iron, 2 sulfur cluster binding"/>
    <property type="evidence" value="ECO:0007669"/>
    <property type="project" value="UniProtKB-KW"/>
</dbReference>
<sequence length="107" mass="11626">MTSVRICRADELAKGEVIAVTVDDTPLAVVHCEDDSFHAVYDECSHASIPLSEGEVDGCTLECWLHGSRFDLRTGKPSGPPATEPVTVYSVEVRDGDIYVNLSEESK</sequence>
<keyword evidence="3" id="KW-0408">Iron</keyword>
<dbReference type="Proteomes" id="UP000653674">
    <property type="component" value="Unassembled WGS sequence"/>
</dbReference>
<keyword evidence="7" id="KW-1185">Reference proteome</keyword>
<dbReference type="PROSITE" id="PS51296">
    <property type="entry name" value="RIESKE"/>
    <property type="match status" value="1"/>
</dbReference>
<dbReference type="RefSeq" id="WP_168076743.1">
    <property type="nucleotide sequence ID" value="NZ_BAAAQJ010000002.1"/>
</dbReference>
<evidence type="ECO:0000256" key="4">
    <source>
        <dbReference type="ARBA" id="ARBA00023014"/>
    </source>
</evidence>
<dbReference type="GO" id="GO:0016705">
    <property type="term" value="F:oxidoreductase activity, acting on paired donors, with incorporation or reduction of molecular oxygen"/>
    <property type="evidence" value="ECO:0007669"/>
    <property type="project" value="UniProtKB-ARBA"/>
</dbReference>
<dbReference type="GO" id="GO:0046872">
    <property type="term" value="F:metal ion binding"/>
    <property type="evidence" value="ECO:0007669"/>
    <property type="project" value="UniProtKB-KW"/>
</dbReference>
<keyword evidence="2" id="KW-0479">Metal-binding</keyword>
<reference evidence="6" key="1">
    <citation type="submission" date="2021-01" db="EMBL/GenBank/DDBJ databases">
        <title>Whole genome shotgun sequence of Planosporangium flavigriseum NBRC 105377.</title>
        <authorList>
            <person name="Komaki H."/>
            <person name="Tamura T."/>
        </authorList>
    </citation>
    <scope>NUCLEOTIDE SEQUENCE</scope>
    <source>
        <strain evidence="6">NBRC 105377</strain>
    </source>
</reference>
<dbReference type="AlphaFoldDB" id="A0A8J3PKF5"/>
<dbReference type="SUPFAM" id="SSF50022">
    <property type="entry name" value="ISP domain"/>
    <property type="match status" value="1"/>
</dbReference>
<keyword evidence="4" id="KW-0411">Iron-sulfur</keyword>
<dbReference type="PANTHER" id="PTHR21496">
    <property type="entry name" value="FERREDOXIN-RELATED"/>
    <property type="match status" value="1"/>
</dbReference>
<feature type="domain" description="Rieske" evidence="5">
    <location>
        <begin position="4"/>
        <end position="100"/>
    </location>
</feature>
<dbReference type="Gene3D" id="2.102.10.10">
    <property type="entry name" value="Rieske [2Fe-2S] iron-sulphur domain"/>
    <property type="match status" value="1"/>
</dbReference>
<dbReference type="InterPro" id="IPR017941">
    <property type="entry name" value="Rieske_2Fe-2S"/>
</dbReference>
<dbReference type="EMBL" id="BONU01000008">
    <property type="protein sequence ID" value="GIG73306.1"/>
    <property type="molecule type" value="Genomic_DNA"/>
</dbReference>
<dbReference type="GO" id="GO:0004497">
    <property type="term" value="F:monooxygenase activity"/>
    <property type="evidence" value="ECO:0007669"/>
    <property type="project" value="UniProtKB-ARBA"/>
</dbReference>
<keyword evidence="1" id="KW-0001">2Fe-2S</keyword>
<name>A0A8J3PKF5_9ACTN</name>
<evidence type="ECO:0000256" key="2">
    <source>
        <dbReference type="ARBA" id="ARBA00022723"/>
    </source>
</evidence>
<dbReference type="PANTHER" id="PTHR21496:SF23">
    <property type="entry name" value="3-PHENYLPROPIONATE_CINNAMIC ACID DIOXYGENASE FERREDOXIN SUBUNIT"/>
    <property type="match status" value="1"/>
</dbReference>
<evidence type="ECO:0000256" key="3">
    <source>
        <dbReference type="ARBA" id="ARBA00023004"/>
    </source>
</evidence>
<evidence type="ECO:0000259" key="5">
    <source>
        <dbReference type="PROSITE" id="PS51296"/>
    </source>
</evidence>
<evidence type="ECO:0000313" key="6">
    <source>
        <dbReference type="EMBL" id="GIG73306.1"/>
    </source>
</evidence>
<proteinExistence type="predicted"/>
<dbReference type="InterPro" id="IPR036922">
    <property type="entry name" value="Rieske_2Fe-2S_sf"/>
</dbReference>
<accession>A0A8J3PKF5</accession>
<comment type="caution">
    <text evidence="6">The sequence shown here is derived from an EMBL/GenBank/DDBJ whole genome shotgun (WGS) entry which is preliminary data.</text>
</comment>
<protein>
    <submittedName>
        <fullName evidence="6">(2Fe-2S)-binding protein</fullName>
    </submittedName>
</protein>
<evidence type="ECO:0000256" key="1">
    <source>
        <dbReference type="ARBA" id="ARBA00022714"/>
    </source>
</evidence>
<evidence type="ECO:0000313" key="7">
    <source>
        <dbReference type="Proteomes" id="UP000653674"/>
    </source>
</evidence>
<dbReference type="Pfam" id="PF00355">
    <property type="entry name" value="Rieske"/>
    <property type="match status" value="1"/>
</dbReference>